<feature type="non-terminal residue" evidence="1">
    <location>
        <position position="1"/>
    </location>
</feature>
<proteinExistence type="predicted"/>
<name>A0A392U2T0_9FABA</name>
<dbReference type="AlphaFoldDB" id="A0A392U2T0"/>
<protein>
    <submittedName>
        <fullName evidence="1">Uncharacterized protein</fullName>
    </submittedName>
</protein>
<evidence type="ECO:0000313" key="2">
    <source>
        <dbReference type="Proteomes" id="UP000265520"/>
    </source>
</evidence>
<keyword evidence="2" id="KW-1185">Reference proteome</keyword>
<comment type="caution">
    <text evidence="1">The sequence shown here is derived from an EMBL/GenBank/DDBJ whole genome shotgun (WGS) entry which is preliminary data.</text>
</comment>
<dbReference type="Proteomes" id="UP000265520">
    <property type="component" value="Unassembled WGS sequence"/>
</dbReference>
<evidence type="ECO:0000313" key="1">
    <source>
        <dbReference type="EMBL" id="MCI67751.1"/>
    </source>
</evidence>
<accession>A0A392U2T0</accession>
<sequence>YQQYPQQTDLTGHFQRQTTRLLKHQNHVQDIWSRDYQTHHPPLQSASDDEMDREIDATFTYFTAPGGSSSQGGH</sequence>
<organism evidence="1 2">
    <name type="scientific">Trifolium medium</name>
    <dbReference type="NCBI Taxonomy" id="97028"/>
    <lineage>
        <taxon>Eukaryota</taxon>
        <taxon>Viridiplantae</taxon>
        <taxon>Streptophyta</taxon>
        <taxon>Embryophyta</taxon>
        <taxon>Tracheophyta</taxon>
        <taxon>Spermatophyta</taxon>
        <taxon>Magnoliopsida</taxon>
        <taxon>eudicotyledons</taxon>
        <taxon>Gunneridae</taxon>
        <taxon>Pentapetalae</taxon>
        <taxon>rosids</taxon>
        <taxon>fabids</taxon>
        <taxon>Fabales</taxon>
        <taxon>Fabaceae</taxon>
        <taxon>Papilionoideae</taxon>
        <taxon>50 kb inversion clade</taxon>
        <taxon>NPAAA clade</taxon>
        <taxon>Hologalegina</taxon>
        <taxon>IRL clade</taxon>
        <taxon>Trifolieae</taxon>
        <taxon>Trifolium</taxon>
    </lineage>
</organism>
<reference evidence="1 2" key="1">
    <citation type="journal article" date="2018" name="Front. Plant Sci.">
        <title>Red Clover (Trifolium pratense) and Zigzag Clover (T. medium) - A Picture of Genomic Similarities and Differences.</title>
        <authorList>
            <person name="Dluhosova J."/>
            <person name="Istvanek J."/>
            <person name="Nedelnik J."/>
            <person name="Repkova J."/>
        </authorList>
    </citation>
    <scope>NUCLEOTIDE SEQUENCE [LARGE SCALE GENOMIC DNA]</scope>
    <source>
        <strain evidence="2">cv. 10/8</strain>
        <tissue evidence="1">Leaf</tissue>
    </source>
</reference>
<dbReference type="EMBL" id="LXQA010722991">
    <property type="protein sequence ID" value="MCI67751.1"/>
    <property type="molecule type" value="Genomic_DNA"/>
</dbReference>